<proteinExistence type="predicted"/>
<evidence type="ECO:0000259" key="2">
    <source>
        <dbReference type="Pfam" id="PF00753"/>
    </source>
</evidence>
<feature type="chain" id="PRO_5016980450" evidence="1">
    <location>
        <begin position="18"/>
        <end position="443"/>
    </location>
</feature>
<evidence type="ECO:0000256" key="1">
    <source>
        <dbReference type="SAM" id="SignalP"/>
    </source>
</evidence>
<dbReference type="PANTHER" id="PTHR30619">
    <property type="entry name" value="DNA INTERNALIZATION/COMPETENCE PROTEIN COMEC/REC2"/>
    <property type="match status" value="1"/>
</dbReference>
<feature type="domain" description="Metallo-beta-lactamase" evidence="2">
    <location>
        <begin position="59"/>
        <end position="140"/>
    </location>
</feature>
<dbReference type="OrthoDB" id="9761531at2"/>
<dbReference type="PROSITE" id="PS51257">
    <property type="entry name" value="PROKAR_LIPOPROTEIN"/>
    <property type="match status" value="1"/>
</dbReference>
<dbReference type="SUPFAM" id="SSF56281">
    <property type="entry name" value="Metallo-hydrolase/oxidoreductase"/>
    <property type="match status" value="1"/>
</dbReference>
<keyword evidence="1" id="KW-0732">Signal</keyword>
<organism evidence="3 4">
    <name type="scientific">Erythrobacter aureus</name>
    <dbReference type="NCBI Taxonomy" id="2182384"/>
    <lineage>
        <taxon>Bacteria</taxon>
        <taxon>Pseudomonadati</taxon>
        <taxon>Pseudomonadota</taxon>
        <taxon>Alphaproteobacteria</taxon>
        <taxon>Sphingomonadales</taxon>
        <taxon>Erythrobacteraceae</taxon>
        <taxon>Erythrobacter/Porphyrobacter group</taxon>
        <taxon>Erythrobacter</taxon>
    </lineage>
</organism>
<evidence type="ECO:0000313" key="4">
    <source>
        <dbReference type="Proteomes" id="UP000254508"/>
    </source>
</evidence>
<feature type="signal peptide" evidence="1">
    <location>
        <begin position="1"/>
        <end position="17"/>
    </location>
</feature>
<dbReference type="PANTHER" id="PTHR30619:SF1">
    <property type="entry name" value="RECOMBINATION PROTEIN 2"/>
    <property type="match status" value="1"/>
</dbReference>
<keyword evidence="3" id="KW-0378">Hydrolase</keyword>
<dbReference type="Proteomes" id="UP000254508">
    <property type="component" value="Chromosome"/>
</dbReference>
<protein>
    <submittedName>
        <fullName evidence="3">MBL fold metallo-hydrolase</fullName>
    </submittedName>
</protein>
<dbReference type="Gene3D" id="3.60.15.10">
    <property type="entry name" value="Ribonuclease Z/Hydroxyacylglutathione hydrolase-like"/>
    <property type="match status" value="1"/>
</dbReference>
<evidence type="ECO:0000313" key="3">
    <source>
        <dbReference type="EMBL" id="AXK41103.1"/>
    </source>
</evidence>
<dbReference type="RefSeq" id="WP_115415293.1">
    <property type="nucleotide sequence ID" value="NZ_CP031357.1"/>
</dbReference>
<dbReference type="InterPro" id="IPR052159">
    <property type="entry name" value="Competence_DNA_uptake"/>
</dbReference>
<dbReference type="InterPro" id="IPR001279">
    <property type="entry name" value="Metallo-B-lactamas"/>
</dbReference>
<dbReference type="GO" id="GO:0016787">
    <property type="term" value="F:hydrolase activity"/>
    <property type="evidence" value="ECO:0007669"/>
    <property type="project" value="UniProtKB-KW"/>
</dbReference>
<reference evidence="4" key="1">
    <citation type="submission" date="2018-07" db="EMBL/GenBank/DDBJ databases">
        <title>Genome sequence of Erythrobacter strain YH-07, an antagonistic bacterium isolated from Yellow Sea.</title>
        <authorList>
            <person name="Tang T."/>
            <person name="Liu Q."/>
            <person name="Sun X."/>
        </authorList>
    </citation>
    <scope>NUCLEOTIDE SEQUENCE [LARGE SCALE GENOMIC DNA]</scope>
    <source>
        <strain evidence="4">YH-07</strain>
    </source>
</reference>
<accession>A0A345YB01</accession>
<dbReference type="AlphaFoldDB" id="A0A345YB01"/>
<keyword evidence="4" id="KW-1185">Reference proteome</keyword>
<sequence>MVEVKGTPLILPWLALAAGCTMPSAGSSPAIDQTAQPAIALAAWQPGYLDIHHIQTGRGNAAFFVFPDGTTMLVDAGALQDDWDKLDRYRPLKLAPAMPDRTRRPGEWIADYIAQFAPADARGIDYALITHFHSDHFGFVDPQAPRSGQGDWQLSGITDVAERWPITTMIDRGFPDYDFPLPYGENADASLANYLEFVRSTVAEGQMTAEGFRVGRDDQIRCMKDKAACAAFSVRNVAANGMVWSGAGSAAERFLEAEQITDGRGGFNENPLSTVIKVDYGDFDYVTGGDLTGVNEPDQPAWFAAERRIAPVIGEVDAMTLNHHGNRDATSAAWLGTLRPRVIVQQTWVSDHPGGEVVARMNSRKIWPGDRDIFATYVHPETQIAIGPWLTRGYQSLRGHVVIRVQPGGAIYKVFVLNERDPKRRIRSSWGPYHSNGDTSPME</sequence>
<dbReference type="KEGG" id="err:DVR09_01070"/>
<gene>
    <name evidence="3" type="ORF">DVR09_01070</name>
</gene>
<dbReference type="EMBL" id="CP031357">
    <property type="protein sequence ID" value="AXK41103.1"/>
    <property type="molecule type" value="Genomic_DNA"/>
</dbReference>
<dbReference type="Pfam" id="PF00753">
    <property type="entry name" value="Lactamase_B"/>
    <property type="match status" value="1"/>
</dbReference>
<dbReference type="InterPro" id="IPR036866">
    <property type="entry name" value="RibonucZ/Hydroxyglut_hydro"/>
</dbReference>
<name>A0A345YB01_9SPHN</name>